<dbReference type="GO" id="GO:0003676">
    <property type="term" value="F:nucleic acid binding"/>
    <property type="evidence" value="ECO:0007669"/>
    <property type="project" value="InterPro"/>
</dbReference>
<proteinExistence type="predicted"/>
<dbReference type="SUPFAM" id="SSF53098">
    <property type="entry name" value="Ribonuclease H-like"/>
    <property type="match status" value="1"/>
</dbReference>
<organism evidence="2 3">
    <name type="scientific">Solanum verrucosum</name>
    <dbReference type="NCBI Taxonomy" id="315347"/>
    <lineage>
        <taxon>Eukaryota</taxon>
        <taxon>Viridiplantae</taxon>
        <taxon>Streptophyta</taxon>
        <taxon>Embryophyta</taxon>
        <taxon>Tracheophyta</taxon>
        <taxon>Spermatophyta</taxon>
        <taxon>Magnoliopsida</taxon>
        <taxon>eudicotyledons</taxon>
        <taxon>Gunneridae</taxon>
        <taxon>Pentapetalae</taxon>
        <taxon>asterids</taxon>
        <taxon>lamiids</taxon>
        <taxon>Solanales</taxon>
        <taxon>Solanaceae</taxon>
        <taxon>Solanoideae</taxon>
        <taxon>Solaneae</taxon>
        <taxon>Solanum</taxon>
    </lineage>
</organism>
<dbReference type="EMBL" id="CP133615">
    <property type="protein sequence ID" value="WMV24790.1"/>
    <property type="molecule type" value="Genomic_DNA"/>
</dbReference>
<protein>
    <recommendedName>
        <fullName evidence="1">Integrase catalytic domain-containing protein</fullName>
    </recommendedName>
</protein>
<evidence type="ECO:0000313" key="2">
    <source>
        <dbReference type="EMBL" id="WMV24790.1"/>
    </source>
</evidence>
<reference evidence="2" key="1">
    <citation type="submission" date="2023-08" db="EMBL/GenBank/DDBJ databases">
        <title>A de novo genome assembly of Solanum verrucosum Schlechtendal, a Mexican diploid species geographically isolated from the other diploid A-genome species in potato relatives.</title>
        <authorList>
            <person name="Hosaka K."/>
        </authorList>
    </citation>
    <scope>NUCLEOTIDE SEQUENCE</scope>
    <source>
        <tissue evidence="2">Young leaves</tissue>
    </source>
</reference>
<dbReference type="GO" id="GO:0015074">
    <property type="term" value="P:DNA integration"/>
    <property type="evidence" value="ECO:0007669"/>
    <property type="project" value="InterPro"/>
</dbReference>
<dbReference type="InterPro" id="IPR001584">
    <property type="entry name" value="Integrase_cat-core"/>
</dbReference>
<dbReference type="InterPro" id="IPR036397">
    <property type="entry name" value="RNaseH_sf"/>
</dbReference>
<dbReference type="Pfam" id="PF24626">
    <property type="entry name" value="SH3_Tf2-1"/>
    <property type="match status" value="1"/>
</dbReference>
<dbReference type="InterPro" id="IPR012337">
    <property type="entry name" value="RNaseH-like_sf"/>
</dbReference>
<accession>A0AAF0TSU6</accession>
<keyword evidence="3" id="KW-1185">Reference proteome</keyword>
<dbReference type="Proteomes" id="UP001234989">
    <property type="component" value="Chromosome 4"/>
</dbReference>
<dbReference type="PANTHER" id="PTHR46148:SF60">
    <property type="entry name" value="CHROMO DOMAIN-CONTAINING PROTEIN"/>
    <property type="match status" value="1"/>
</dbReference>
<dbReference type="PANTHER" id="PTHR46148">
    <property type="entry name" value="CHROMO DOMAIN-CONTAINING PROTEIN"/>
    <property type="match status" value="1"/>
</dbReference>
<evidence type="ECO:0000313" key="3">
    <source>
        <dbReference type="Proteomes" id="UP001234989"/>
    </source>
</evidence>
<dbReference type="InterPro" id="IPR056924">
    <property type="entry name" value="SH3_Tf2-1"/>
</dbReference>
<dbReference type="Gene3D" id="3.30.420.10">
    <property type="entry name" value="Ribonuclease H-like superfamily/Ribonuclease H"/>
    <property type="match status" value="1"/>
</dbReference>
<dbReference type="AlphaFoldDB" id="A0AAF0TSU6"/>
<feature type="domain" description="Integrase catalytic" evidence="1">
    <location>
        <begin position="1"/>
        <end position="136"/>
    </location>
</feature>
<name>A0AAF0TSU6_SOLVR</name>
<gene>
    <name evidence="2" type="ORF">MTR67_018175</name>
</gene>
<evidence type="ECO:0000259" key="1">
    <source>
        <dbReference type="PROSITE" id="PS50994"/>
    </source>
</evidence>
<feature type="non-terminal residue" evidence="2">
    <location>
        <position position="351"/>
    </location>
</feature>
<sequence>MTKSTHFIPVKVSYSVEDYAKLYLREMVKLHGVPLSIISDRGTQFVSQFWKSFQKVLATRVKLSTAFHPQTDGQAECTIKTLEDMLRACVVDIKGPKLVHEAMKKVQLITETLKMAQSRQKSYADVRRRDLQFGVYDWVYLKISPMKGVTRFGQKGKLSPRYVGSYQILRCIGKVAYELELPNELALVHPIFHVSMLKKCVGDPTSIVPLEGLGVDEDLSYEEVHVKILDRVRFQNFQKPGASTKGTINGGVGAVRLPPVEGNVVFHVTNTMLQLLQMKELFKGLVHEDLHDHNWNFVDICDPFSFKNISQVSVHLRLFPFSLMGESTKWLADLPRDSITTWDELTEAFYI</sequence>
<dbReference type="PROSITE" id="PS50994">
    <property type="entry name" value="INTEGRASE"/>
    <property type="match status" value="1"/>
</dbReference>